<feature type="signal peptide" evidence="2">
    <location>
        <begin position="1"/>
        <end position="25"/>
    </location>
</feature>
<dbReference type="AlphaFoldDB" id="A0A4D4J239"/>
<evidence type="ECO:0000313" key="3">
    <source>
        <dbReference type="EMBL" id="GDY29230.1"/>
    </source>
</evidence>
<gene>
    <name evidence="3" type="ORF">GTS_08630</name>
</gene>
<feature type="region of interest" description="Disordered" evidence="1">
    <location>
        <begin position="61"/>
        <end position="114"/>
    </location>
</feature>
<protein>
    <recommendedName>
        <fullName evidence="5">Lipoprotein</fullName>
    </recommendedName>
</protein>
<dbReference type="EMBL" id="BJFL01000003">
    <property type="protein sequence ID" value="GDY29230.1"/>
    <property type="molecule type" value="Genomic_DNA"/>
</dbReference>
<feature type="compositionally biased region" description="Pro residues" evidence="1">
    <location>
        <begin position="73"/>
        <end position="88"/>
    </location>
</feature>
<feature type="chain" id="PRO_5020617679" description="Lipoprotein" evidence="2">
    <location>
        <begin position="26"/>
        <end position="114"/>
    </location>
</feature>
<evidence type="ECO:0008006" key="5">
    <source>
        <dbReference type="Google" id="ProtNLM"/>
    </source>
</evidence>
<dbReference type="Proteomes" id="UP000298860">
    <property type="component" value="Unassembled WGS sequence"/>
</dbReference>
<evidence type="ECO:0000313" key="4">
    <source>
        <dbReference type="Proteomes" id="UP000298860"/>
    </source>
</evidence>
<comment type="caution">
    <text evidence="3">The sequence shown here is derived from an EMBL/GenBank/DDBJ whole genome shotgun (WGS) entry which is preliminary data.</text>
</comment>
<keyword evidence="2" id="KW-0732">Signal</keyword>
<accession>A0A4D4J239</accession>
<reference evidence="4" key="1">
    <citation type="submission" date="2019-04" db="EMBL/GenBank/DDBJ databases">
        <title>Draft genome sequence of Pseudonocardiaceae bacterium SL3-2-4.</title>
        <authorList>
            <person name="Ningsih F."/>
            <person name="Yokota A."/>
            <person name="Sakai Y."/>
            <person name="Nanatani K."/>
            <person name="Yabe S."/>
            <person name="Oetari A."/>
            <person name="Sjamsuridzal W."/>
        </authorList>
    </citation>
    <scope>NUCLEOTIDE SEQUENCE [LARGE SCALE GENOMIC DNA]</scope>
    <source>
        <strain evidence="4">SL3-2-4</strain>
    </source>
</reference>
<dbReference type="PROSITE" id="PS51257">
    <property type="entry name" value="PROKAR_LIPOPROTEIN"/>
    <property type="match status" value="1"/>
</dbReference>
<keyword evidence="4" id="KW-1185">Reference proteome</keyword>
<organism evidence="3 4">
    <name type="scientific">Gandjariella thermophila</name>
    <dbReference type="NCBI Taxonomy" id="1931992"/>
    <lineage>
        <taxon>Bacteria</taxon>
        <taxon>Bacillati</taxon>
        <taxon>Actinomycetota</taxon>
        <taxon>Actinomycetes</taxon>
        <taxon>Pseudonocardiales</taxon>
        <taxon>Pseudonocardiaceae</taxon>
        <taxon>Gandjariella</taxon>
    </lineage>
</organism>
<proteinExistence type="predicted"/>
<dbReference type="RefSeq" id="WP_137812427.1">
    <property type="nucleotide sequence ID" value="NZ_BJFL01000003.1"/>
</dbReference>
<evidence type="ECO:0000256" key="2">
    <source>
        <dbReference type="SAM" id="SignalP"/>
    </source>
</evidence>
<name>A0A4D4J239_9PSEU</name>
<evidence type="ECO:0000256" key="1">
    <source>
        <dbReference type="SAM" id="MobiDB-lite"/>
    </source>
</evidence>
<sequence>MVSWFRVAACAGALTMAGFVGSAAACVHSHHDTTYGKVARPGYEVSARLLDLRPGSLRRFRSELRPHHRRTTPAPPTAPGPPRVPAPPSAGTGAPLEKAAGMSPLVNQPALRRE</sequence>